<dbReference type="Pfam" id="PF05685">
    <property type="entry name" value="Uma2"/>
    <property type="match status" value="1"/>
</dbReference>
<evidence type="ECO:0000259" key="1">
    <source>
        <dbReference type="Pfam" id="PF05685"/>
    </source>
</evidence>
<dbReference type="SUPFAM" id="SSF52980">
    <property type="entry name" value="Restriction endonuclease-like"/>
    <property type="match status" value="1"/>
</dbReference>
<proteinExistence type="predicted"/>
<name>A0A699RTG2_TANCI</name>
<dbReference type="EMBL" id="BKCJ011115664">
    <property type="protein sequence ID" value="GFC88458.1"/>
    <property type="molecule type" value="Genomic_DNA"/>
</dbReference>
<dbReference type="InterPro" id="IPR008538">
    <property type="entry name" value="Uma2"/>
</dbReference>
<feature type="non-terminal residue" evidence="2">
    <location>
        <position position="1"/>
    </location>
</feature>
<dbReference type="PANTHER" id="PTHR34107:SF1">
    <property type="entry name" value="SLL0198 PROTEIN"/>
    <property type="match status" value="1"/>
</dbReference>
<dbReference type="InterPro" id="IPR011335">
    <property type="entry name" value="Restrct_endonuc-II-like"/>
</dbReference>
<feature type="non-terminal residue" evidence="2">
    <location>
        <position position="195"/>
    </location>
</feature>
<dbReference type="InterPro" id="IPR012296">
    <property type="entry name" value="Nuclease_put_TT1808"/>
</dbReference>
<dbReference type="PANTHER" id="PTHR34107">
    <property type="entry name" value="SLL0198 PROTEIN-RELATED"/>
    <property type="match status" value="1"/>
</dbReference>
<protein>
    <recommendedName>
        <fullName evidence="1">Putative restriction endonuclease domain-containing protein</fullName>
    </recommendedName>
</protein>
<dbReference type="AlphaFoldDB" id="A0A699RTG2"/>
<accession>A0A699RTG2</accession>
<feature type="domain" description="Putative restriction endonuclease" evidence="1">
    <location>
        <begin position="78"/>
        <end position="194"/>
    </location>
</feature>
<dbReference type="Gene3D" id="3.90.1570.10">
    <property type="entry name" value="tt1808, chain A"/>
    <property type="match status" value="1"/>
</dbReference>
<dbReference type="GO" id="GO:0006281">
    <property type="term" value="P:DNA repair"/>
    <property type="evidence" value="ECO:0007669"/>
    <property type="project" value="UniProtKB-ARBA"/>
</dbReference>
<sequence>VGVGQQRRGEYEADFILLEHVAGAVAHAGSPGRAGPALRARSWFALGRRGREENRATVIFEKTPSLMEALETTLSSYELERGKPMPSFNHGFVQANLITELNIRLRKTHTITSETNLKLTDQKTVPDLTVFEKRQPNMQRDILWTQEIPLTTIEILSPKQDLDSLLDKAELFLAAGVKSCWVVIPAVGTIAVFTG</sequence>
<organism evidence="2">
    <name type="scientific">Tanacetum cinerariifolium</name>
    <name type="common">Dalmatian daisy</name>
    <name type="synonym">Chrysanthemum cinerariifolium</name>
    <dbReference type="NCBI Taxonomy" id="118510"/>
    <lineage>
        <taxon>Eukaryota</taxon>
        <taxon>Viridiplantae</taxon>
        <taxon>Streptophyta</taxon>
        <taxon>Embryophyta</taxon>
        <taxon>Tracheophyta</taxon>
        <taxon>Spermatophyta</taxon>
        <taxon>Magnoliopsida</taxon>
        <taxon>eudicotyledons</taxon>
        <taxon>Gunneridae</taxon>
        <taxon>Pentapetalae</taxon>
        <taxon>asterids</taxon>
        <taxon>campanulids</taxon>
        <taxon>Asterales</taxon>
        <taxon>Asteraceae</taxon>
        <taxon>Asteroideae</taxon>
        <taxon>Anthemideae</taxon>
        <taxon>Anthemidinae</taxon>
        <taxon>Tanacetum</taxon>
    </lineage>
</organism>
<comment type="caution">
    <text evidence="2">The sequence shown here is derived from an EMBL/GenBank/DDBJ whole genome shotgun (WGS) entry which is preliminary data.</text>
</comment>
<dbReference type="CDD" id="cd06260">
    <property type="entry name" value="DUF820-like"/>
    <property type="match status" value="1"/>
</dbReference>
<reference evidence="2" key="1">
    <citation type="journal article" date="2019" name="Sci. Rep.">
        <title>Draft genome of Tanacetum cinerariifolium, the natural source of mosquito coil.</title>
        <authorList>
            <person name="Yamashiro T."/>
            <person name="Shiraishi A."/>
            <person name="Satake H."/>
            <person name="Nakayama K."/>
        </authorList>
    </citation>
    <scope>NUCLEOTIDE SEQUENCE</scope>
</reference>
<evidence type="ECO:0000313" key="2">
    <source>
        <dbReference type="EMBL" id="GFC88458.1"/>
    </source>
</evidence>
<gene>
    <name evidence="2" type="ORF">Tci_860428</name>
</gene>